<evidence type="ECO:0000313" key="6">
    <source>
        <dbReference type="EMBL" id="KIP05176.1"/>
    </source>
</evidence>
<evidence type="ECO:0000256" key="1">
    <source>
        <dbReference type="ARBA" id="ARBA00022574"/>
    </source>
</evidence>
<dbReference type="Proteomes" id="UP000053257">
    <property type="component" value="Unassembled WGS sequence"/>
</dbReference>
<evidence type="ECO:0000256" key="2">
    <source>
        <dbReference type="ARBA" id="ARBA00022737"/>
    </source>
</evidence>
<evidence type="ECO:0000256" key="3">
    <source>
        <dbReference type="PROSITE-ProRule" id="PRU00221"/>
    </source>
</evidence>
<evidence type="ECO:0000256" key="4">
    <source>
        <dbReference type="SAM" id="MobiDB-lite"/>
    </source>
</evidence>
<proteinExistence type="predicted"/>
<evidence type="ECO:0000313" key="7">
    <source>
        <dbReference type="Proteomes" id="UP000053257"/>
    </source>
</evidence>
<dbReference type="SUPFAM" id="SSF50978">
    <property type="entry name" value="WD40 repeat-like"/>
    <property type="match status" value="1"/>
</dbReference>
<dbReference type="Pfam" id="PF00400">
    <property type="entry name" value="WD40"/>
    <property type="match status" value="1"/>
</dbReference>
<reference evidence="6 7" key="1">
    <citation type="journal article" date="2014" name="PLoS Genet.">
        <title>Analysis of the Phlebiopsis gigantea genome, transcriptome and secretome provides insight into its pioneer colonization strategies of wood.</title>
        <authorList>
            <person name="Hori C."/>
            <person name="Ishida T."/>
            <person name="Igarashi K."/>
            <person name="Samejima M."/>
            <person name="Suzuki H."/>
            <person name="Master E."/>
            <person name="Ferreira P."/>
            <person name="Ruiz-Duenas F.J."/>
            <person name="Held B."/>
            <person name="Canessa P."/>
            <person name="Larrondo L.F."/>
            <person name="Schmoll M."/>
            <person name="Druzhinina I.S."/>
            <person name="Kubicek C.P."/>
            <person name="Gaskell J.A."/>
            <person name="Kersten P."/>
            <person name="St John F."/>
            <person name="Glasner J."/>
            <person name="Sabat G."/>
            <person name="Splinter BonDurant S."/>
            <person name="Syed K."/>
            <person name="Yadav J."/>
            <person name="Mgbeahuruike A.C."/>
            <person name="Kovalchuk A."/>
            <person name="Asiegbu F.O."/>
            <person name="Lackner G."/>
            <person name="Hoffmeister D."/>
            <person name="Rencoret J."/>
            <person name="Gutierrez A."/>
            <person name="Sun H."/>
            <person name="Lindquist E."/>
            <person name="Barry K."/>
            <person name="Riley R."/>
            <person name="Grigoriev I.V."/>
            <person name="Henrissat B."/>
            <person name="Kues U."/>
            <person name="Berka R.M."/>
            <person name="Martinez A.T."/>
            <person name="Covert S.F."/>
            <person name="Blanchette R.A."/>
            <person name="Cullen D."/>
        </authorList>
    </citation>
    <scope>NUCLEOTIDE SEQUENCE [LARGE SCALE GENOMIC DNA]</scope>
    <source>
        <strain evidence="6 7">11061_1 CR5-6</strain>
    </source>
</reference>
<dbReference type="PROSITE" id="PS50294">
    <property type="entry name" value="WD_REPEATS_REGION"/>
    <property type="match status" value="1"/>
</dbReference>
<dbReference type="InterPro" id="IPR036322">
    <property type="entry name" value="WD40_repeat_dom_sf"/>
</dbReference>
<keyword evidence="1 3" id="KW-0853">WD repeat</keyword>
<name>A0A0C3RVB0_PHLG1</name>
<sequence>MSFFGTQPTPTASSAKSSDVEVAQPPTDSISSMAFSPQADYLAVGSWDNSANVRIYEVAANGQSQGKAAYSHQGPVLSVCWSKDGTKVFSGGADNAGRVLDVSTGQSFQVAQHDAPVKSVKWIEAHGGLLATGSWDKTLRYWDLRTPAPVVTINLPERCYSVDVLEPIVAVATAGKQVLIYNLSNPTVPYKSIISPLRYQMRVVSCFPKGIAIGGAEGRVAMQYTTETSQLQNYTFRAQKQDLENTKNGFVMYAVNDISFHPVHGTFVTCGSDGGITSWDGDARVRIKPFDLQPGPITSTAFNRTGTIMAYSISYDWHRGHSGMTPQQSVQIKLHACTDEEMQRKPRKP</sequence>
<dbReference type="PROSITE" id="PS50082">
    <property type="entry name" value="WD_REPEATS_2"/>
    <property type="match status" value="2"/>
</dbReference>
<dbReference type="SMART" id="SM00320">
    <property type="entry name" value="WD40"/>
    <property type="match status" value="4"/>
</dbReference>
<dbReference type="EMBL" id="KN840551">
    <property type="protein sequence ID" value="KIP05176.1"/>
    <property type="molecule type" value="Genomic_DNA"/>
</dbReference>
<dbReference type="AlphaFoldDB" id="A0A0C3RVB0"/>
<dbReference type="InterPro" id="IPR001680">
    <property type="entry name" value="WD40_rpt"/>
</dbReference>
<protein>
    <recommendedName>
        <fullName evidence="5">Anaphase-promoting complex subunit 4-like WD40 domain-containing protein</fullName>
    </recommendedName>
</protein>
<dbReference type="Gene3D" id="2.130.10.10">
    <property type="entry name" value="YVTN repeat-like/Quinoprotein amine dehydrogenase"/>
    <property type="match status" value="1"/>
</dbReference>
<dbReference type="OrthoDB" id="256303at2759"/>
<evidence type="ECO:0000259" key="5">
    <source>
        <dbReference type="Pfam" id="PF12894"/>
    </source>
</evidence>
<accession>A0A0C3RVB0</accession>
<dbReference type="InterPro" id="IPR024977">
    <property type="entry name" value="Apc4-like_WD40_dom"/>
</dbReference>
<feature type="domain" description="Anaphase-promoting complex subunit 4-like WD40" evidence="5">
    <location>
        <begin position="33"/>
        <end position="124"/>
    </location>
</feature>
<gene>
    <name evidence="6" type="ORF">PHLGIDRAFT_129061</name>
</gene>
<feature type="region of interest" description="Disordered" evidence="4">
    <location>
        <begin position="1"/>
        <end position="29"/>
    </location>
</feature>
<dbReference type="Pfam" id="PF12894">
    <property type="entry name" value="ANAPC4_WD40"/>
    <property type="match status" value="1"/>
</dbReference>
<feature type="compositionally biased region" description="Polar residues" evidence="4">
    <location>
        <begin position="1"/>
        <end position="17"/>
    </location>
</feature>
<feature type="repeat" description="WD" evidence="3">
    <location>
        <begin position="110"/>
        <end position="152"/>
    </location>
</feature>
<dbReference type="PANTHER" id="PTHR10971">
    <property type="entry name" value="MRNA EXPORT FACTOR AND BUB3"/>
    <property type="match status" value="1"/>
</dbReference>
<dbReference type="STRING" id="745531.A0A0C3RVB0"/>
<organism evidence="6 7">
    <name type="scientific">Phlebiopsis gigantea (strain 11061_1 CR5-6)</name>
    <name type="common">White-rot fungus</name>
    <name type="synonym">Peniophora gigantea</name>
    <dbReference type="NCBI Taxonomy" id="745531"/>
    <lineage>
        <taxon>Eukaryota</taxon>
        <taxon>Fungi</taxon>
        <taxon>Dikarya</taxon>
        <taxon>Basidiomycota</taxon>
        <taxon>Agaricomycotina</taxon>
        <taxon>Agaricomycetes</taxon>
        <taxon>Polyporales</taxon>
        <taxon>Phanerochaetaceae</taxon>
        <taxon>Phlebiopsis</taxon>
    </lineage>
</organism>
<keyword evidence="7" id="KW-1185">Reference proteome</keyword>
<keyword evidence="2" id="KW-0677">Repeat</keyword>
<dbReference type="HOGENOM" id="CLU_038526_1_0_1"/>
<dbReference type="InterPro" id="IPR015943">
    <property type="entry name" value="WD40/YVTN_repeat-like_dom_sf"/>
</dbReference>
<feature type="repeat" description="WD" evidence="3">
    <location>
        <begin position="69"/>
        <end position="110"/>
    </location>
</feature>